<dbReference type="GO" id="GO:0008236">
    <property type="term" value="F:serine-type peptidase activity"/>
    <property type="evidence" value="ECO:0007669"/>
    <property type="project" value="InterPro"/>
</dbReference>
<dbReference type="Gene3D" id="3.90.226.10">
    <property type="entry name" value="2-enoyl-CoA Hydratase, Chain A, domain 1"/>
    <property type="match status" value="1"/>
</dbReference>
<dbReference type="SMART" id="SM00245">
    <property type="entry name" value="TSPc"/>
    <property type="match status" value="1"/>
</dbReference>
<dbReference type="PANTHER" id="PTHR32060">
    <property type="entry name" value="TAIL-SPECIFIC PROTEASE"/>
    <property type="match status" value="1"/>
</dbReference>
<dbReference type="AlphaFoldDB" id="A0A9X0U4P9"/>
<comment type="caution">
    <text evidence="2">The sequence shown here is derived from an EMBL/GenBank/DDBJ whole genome shotgun (WGS) entry which is preliminary data.</text>
</comment>
<dbReference type="CDD" id="cd07562">
    <property type="entry name" value="Peptidase_S41_TRI"/>
    <property type="match status" value="1"/>
</dbReference>
<keyword evidence="2" id="KW-0378">Hydrolase</keyword>
<dbReference type="Proteomes" id="UP000535182">
    <property type="component" value="Unassembled WGS sequence"/>
</dbReference>
<sequence>MMRLSGKQTVVTHDLVGDTFRLLTPQVAYIKLSSIKAADLPAYFEKAKNAKGMIVDIRNYPSEFVPFAIGAYLATKPTPFVAFTSADLANPGAFHFSDGPIIAPGPVHFNGRIVILVDETTRSQAEYTAMALRVMPGAVVIGSTTAGADGNVSSISLPGQLNTMISGLGIFYPDHRPTQRIGIVPDIVVIPIKGLAAGRDEVVETATHFIENAK</sequence>
<keyword evidence="2" id="KW-0645">Protease</keyword>
<dbReference type="EMBL" id="JACHEB010000007">
    <property type="protein sequence ID" value="MBB5329706.1"/>
    <property type="molecule type" value="Genomic_DNA"/>
</dbReference>
<dbReference type="GO" id="GO:0006508">
    <property type="term" value="P:proteolysis"/>
    <property type="evidence" value="ECO:0007669"/>
    <property type="project" value="UniProtKB-KW"/>
</dbReference>
<reference evidence="2 3" key="1">
    <citation type="submission" date="2020-08" db="EMBL/GenBank/DDBJ databases">
        <title>Genomic Encyclopedia of Type Strains, Phase IV (KMG-V): Genome sequencing to study the core and pangenomes of soil and plant-associated prokaryotes.</title>
        <authorList>
            <person name="Whitman W."/>
        </authorList>
    </citation>
    <scope>NUCLEOTIDE SEQUENCE [LARGE SCALE GENOMIC DNA]</scope>
    <source>
        <strain evidence="2 3">X5P2</strain>
    </source>
</reference>
<evidence type="ECO:0000313" key="2">
    <source>
        <dbReference type="EMBL" id="MBB5329706.1"/>
    </source>
</evidence>
<proteinExistence type="predicted"/>
<dbReference type="InterPro" id="IPR029045">
    <property type="entry name" value="ClpP/crotonase-like_dom_sf"/>
</dbReference>
<dbReference type="InterPro" id="IPR005151">
    <property type="entry name" value="Tail-specific_protease"/>
</dbReference>
<dbReference type="Pfam" id="PF03572">
    <property type="entry name" value="Peptidase_S41"/>
    <property type="match status" value="1"/>
</dbReference>
<accession>A0A9X0U4P9</accession>
<keyword evidence="3" id="KW-1185">Reference proteome</keyword>
<dbReference type="GO" id="GO:0004175">
    <property type="term" value="F:endopeptidase activity"/>
    <property type="evidence" value="ECO:0007669"/>
    <property type="project" value="TreeGrafter"/>
</dbReference>
<evidence type="ECO:0000259" key="1">
    <source>
        <dbReference type="SMART" id="SM00245"/>
    </source>
</evidence>
<organism evidence="2 3">
    <name type="scientific">Tunturiibacter gelidiferens</name>
    <dbReference type="NCBI Taxonomy" id="3069689"/>
    <lineage>
        <taxon>Bacteria</taxon>
        <taxon>Pseudomonadati</taxon>
        <taxon>Acidobacteriota</taxon>
        <taxon>Terriglobia</taxon>
        <taxon>Terriglobales</taxon>
        <taxon>Acidobacteriaceae</taxon>
        <taxon>Tunturiibacter</taxon>
    </lineage>
</organism>
<name>A0A9X0U4P9_9BACT</name>
<evidence type="ECO:0000313" key="3">
    <source>
        <dbReference type="Proteomes" id="UP000535182"/>
    </source>
</evidence>
<protein>
    <submittedName>
        <fullName evidence="2">C-terminal processing protease CtpA/Prc</fullName>
    </submittedName>
</protein>
<dbReference type="PANTHER" id="PTHR32060:SF22">
    <property type="entry name" value="CARBOXYL-TERMINAL-PROCESSING PEPTIDASE 3, CHLOROPLASTIC"/>
    <property type="match status" value="1"/>
</dbReference>
<gene>
    <name evidence="2" type="ORF">HDF14_003328</name>
</gene>
<dbReference type="SUPFAM" id="SSF52096">
    <property type="entry name" value="ClpP/crotonase"/>
    <property type="match status" value="1"/>
</dbReference>
<feature type="domain" description="Tail specific protease" evidence="1">
    <location>
        <begin position="2"/>
        <end position="190"/>
    </location>
</feature>